<dbReference type="EMBL" id="JAFICZ010000001">
    <property type="protein sequence ID" value="MBP1294122.1"/>
    <property type="molecule type" value="Genomic_DNA"/>
</dbReference>
<reference evidence="1" key="1">
    <citation type="submission" date="2021-02" db="EMBL/GenBank/DDBJ databases">
        <title>Genomic Encyclopedia of Type Strains, Phase IV (KMG-V): Genome sequencing to study the core and pangenomes of soil and plant-associated prokaryotes.</title>
        <authorList>
            <person name="Whitman W."/>
        </authorList>
    </citation>
    <scope>NUCLEOTIDE SEQUENCE</scope>
    <source>
        <strain evidence="1">USDA 406</strain>
    </source>
</reference>
<comment type="caution">
    <text evidence="1">The sequence shown here is derived from an EMBL/GenBank/DDBJ whole genome shotgun (WGS) entry which is preliminary data.</text>
</comment>
<dbReference type="RefSeq" id="WP_209944078.1">
    <property type="nucleotide sequence ID" value="NZ_JAFICZ010000001.1"/>
</dbReference>
<dbReference type="Proteomes" id="UP000673383">
    <property type="component" value="Unassembled WGS sequence"/>
</dbReference>
<gene>
    <name evidence="1" type="ORF">JOH49_003875</name>
</gene>
<accession>A0A8I1Y6G9</accession>
<evidence type="ECO:0000313" key="1">
    <source>
        <dbReference type="EMBL" id="MBP1294122.1"/>
    </source>
</evidence>
<organism evidence="1 2">
    <name type="scientific">Bradyrhizobium elkanii</name>
    <dbReference type="NCBI Taxonomy" id="29448"/>
    <lineage>
        <taxon>Bacteria</taxon>
        <taxon>Pseudomonadati</taxon>
        <taxon>Pseudomonadota</taxon>
        <taxon>Alphaproteobacteria</taxon>
        <taxon>Hyphomicrobiales</taxon>
        <taxon>Nitrobacteraceae</taxon>
        <taxon>Bradyrhizobium</taxon>
    </lineage>
</organism>
<sequence length="59" mass="6437">MNSHSVKIVHSEVVNGQLVIVVQRRGMMRNTLAQIERAVSEALGGARVAVLTEAQWQAP</sequence>
<proteinExistence type="predicted"/>
<name>A0A8I1Y6G9_BRAEL</name>
<protein>
    <submittedName>
        <fullName evidence="1">Uncharacterized protein</fullName>
    </submittedName>
</protein>
<evidence type="ECO:0000313" key="2">
    <source>
        <dbReference type="Proteomes" id="UP000673383"/>
    </source>
</evidence>
<dbReference type="AlphaFoldDB" id="A0A8I1Y6G9"/>